<evidence type="ECO:0000313" key="2">
    <source>
        <dbReference type="EMBL" id="CDF82883.1"/>
    </source>
</evidence>
<dbReference type="HOGENOM" id="CLU_215374_2_0_6"/>
<keyword evidence="1" id="KW-0812">Transmembrane</keyword>
<dbReference type="PATRIC" id="fig|1301098.3.peg.1513"/>
<reference evidence="2 3" key="1">
    <citation type="submission" date="2013-03" db="EMBL/GenBank/DDBJ databases">
        <authorList>
            <person name="Linke B."/>
        </authorList>
    </citation>
    <scope>NUCLEOTIDE SEQUENCE [LARGE SCALE GENOMIC DNA]</scope>
    <source>
        <strain evidence="2 3">B13</strain>
    </source>
</reference>
<feature type="transmembrane region" description="Helical" evidence="1">
    <location>
        <begin position="6"/>
        <end position="29"/>
    </location>
</feature>
<dbReference type="EMBL" id="HG322950">
    <property type="protein sequence ID" value="CDF82883.1"/>
    <property type="molecule type" value="Genomic_DNA"/>
</dbReference>
<keyword evidence="1" id="KW-1133">Transmembrane helix</keyword>
<accession>A0A024HEI8</accession>
<organism evidence="2 3">
    <name type="scientific">Pseudomonas knackmussii (strain DSM 6978 / CCUG 54928 / LMG 23759 / B13)</name>
    <dbReference type="NCBI Taxonomy" id="1301098"/>
    <lineage>
        <taxon>Bacteria</taxon>
        <taxon>Pseudomonadati</taxon>
        <taxon>Pseudomonadota</taxon>
        <taxon>Gammaproteobacteria</taxon>
        <taxon>Pseudomonadales</taxon>
        <taxon>Pseudomonadaceae</taxon>
        <taxon>Pseudomonas</taxon>
    </lineage>
</organism>
<dbReference type="NCBIfam" id="NF041600">
    <property type="entry name" value="cyt_ox_CcoM"/>
    <property type="match status" value="1"/>
</dbReference>
<proteinExistence type="predicted"/>
<name>A0A024HEI8_PSEKB</name>
<evidence type="ECO:0000313" key="3">
    <source>
        <dbReference type="Proteomes" id="UP000025241"/>
    </source>
</evidence>
<reference evidence="2 3" key="2">
    <citation type="submission" date="2014-05" db="EMBL/GenBank/DDBJ databases">
        <title>Genome sequence of the 3-chlorobenzoate degrading bacterium Pseudomonas knackmussii B13 shows multiple evidence for horizontal gene transfer.</title>
        <authorList>
            <person name="Miyazaki R."/>
            <person name="Bertelli C."/>
            <person name="Falquet L."/>
            <person name="Robinson-Rechavi M."/>
            <person name="Gharib W."/>
            <person name="Roy S."/>
            <person name="Van der Meer J.R."/>
        </authorList>
    </citation>
    <scope>NUCLEOTIDE SEQUENCE [LARGE SCALE GENOMIC DNA]</scope>
    <source>
        <strain evidence="2 3">B13</strain>
    </source>
</reference>
<dbReference type="KEGG" id="pkc:PKB_1521"/>
<keyword evidence="3" id="KW-1185">Reference proteome</keyword>
<evidence type="ECO:0000256" key="1">
    <source>
        <dbReference type="SAM" id="Phobius"/>
    </source>
</evidence>
<keyword evidence="1" id="KW-0472">Membrane</keyword>
<dbReference type="RefSeq" id="WP_015478370.1">
    <property type="nucleotide sequence ID" value="NZ_HG322950.1"/>
</dbReference>
<protein>
    <submittedName>
        <fullName evidence="2">Hypothetical membrane protein</fullName>
    </submittedName>
</protein>
<gene>
    <name evidence="2" type="ORF">PKB_1521</name>
</gene>
<dbReference type="AlphaFoldDB" id="A0A024HEI8"/>
<dbReference type="InterPro" id="IPR048085">
    <property type="entry name" value="Cyt_ox_CcoM-like"/>
</dbReference>
<sequence>MFIDEVVLAGIVTVGLMVLFFGGVGYFIWKDSHKRG</sequence>
<dbReference type="Proteomes" id="UP000025241">
    <property type="component" value="Chromosome I"/>
</dbReference>
<dbReference type="STRING" id="1301098.PKB_1521"/>